<dbReference type="RefSeq" id="WP_245778943.1">
    <property type="nucleotide sequence ID" value="NZ_FOVF01000026.1"/>
</dbReference>
<proteinExistence type="predicted"/>
<keyword evidence="1" id="KW-0378">Hydrolase</keyword>
<dbReference type="Pfam" id="PF19420">
    <property type="entry name" value="DDAH_eukar"/>
    <property type="match status" value="1"/>
</dbReference>
<gene>
    <name evidence="1" type="ORF">SAMN05216289_1264</name>
</gene>
<dbReference type="Gene3D" id="3.75.10.10">
    <property type="entry name" value="L-arginine/glycine Amidinotransferase, Chain A"/>
    <property type="match status" value="1"/>
</dbReference>
<keyword evidence="2" id="KW-1185">Reference proteome</keyword>
<protein>
    <submittedName>
        <fullName evidence="1">N-Dimethylarginine dimethylaminohydrolase</fullName>
    </submittedName>
</protein>
<dbReference type="EMBL" id="FOVF01000026">
    <property type="protein sequence ID" value="SFN49730.1"/>
    <property type="molecule type" value="Genomic_DNA"/>
</dbReference>
<sequence length="310" mass="34393">MNSLADVHIPAGTRLRDYTLPVPAIVDRMHRSQQSALAPARAQRKRLFMCAPDHFAVSYSINPWMDGQLGRASGSRAKAQWTALREILGRHATIETIDAVEGLPDMPFTANAGLLHDGRFVPSRFRHAERRGEEAHFIEWFRRHGVEIGRLPGRILFEGAGDALFDEAIALLWMGHGQRSEFAAAAGLARLLDVDTVPLRLVDPRFYHLDTCFCPLPRGVLLWYPAAFDEDSRALVESRIHSSQRIAVDEADALAFACNAISLGSAVVLHRASGRLKRQLDDAGFTVIETALNEFHKAGGSAKRLTLRME</sequence>
<evidence type="ECO:0000313" key="2">
    <source>
        <dbReference type="Proteomes" id="UP000198575"/>
    </source>
</evidence>
<dbReference type="STRING" id="578942.SAMN05216289_1264"/>
<reference evidence="1 2" key="1">
    <citation type="submission" date="2016-10" db="EMBL/GenBank/DDBJ databases">
        <authorList>
            <person name="de Groot N.N."/>
        </authorList>
    </citation>
    <scope>NUCLEOTIDE SEQUENCE [LARGE SCALE GENOMIC DNA]</scope>
    <source>
        <strain evidence="1 2">CGMCC 1.7659</strain>
    </source>
</reference>
<dbReference type="AlphaFoldDB" id="A0A1I4ZII6"/>
<organism evidence="1 2">
    <name type="scientific">Dokdonella immobilis</name>
    <dbReference type="NCBI Taxonomy" id="578942"/>
    <lineage>
        <taxon>Bacteria</taxon>
        <taxon>Pseudomonadati</taxon>
        <taxon>Pseudomonadota</taxon>
        <taxon>Gammaproteobacteria</taxon>
        <taxon>Lysobacterales</taxon>
        <taxon>Rhodanobacteraceae</taxon>
        <taxon>Dokdonella</taxon>
    </lineage>
</organism>
<accession>A0A1I4ZII6</accession>
<name>A0A1I4ZII6_9GAMM</name>
<evidence type="ECO:0000313" key="1">
    <source>
        <dbReference type="EMBL" id="SFN49730.1"/>
    </source>
</evidence>
<dbReference type="SUPFAM" id="SSF55909">
    <property type="entry name" value="Pentein"/>
    <property type="match status" value="1"/>
</dbReference>
<dbReference type="GO" id="GO:0016787">
    <property type="term" value="F:hydrolase activity"/>
    <property type="evidence" value="ECO:0007669"/>
    <property type="project" value="UniProtKB-KW"/>
</dbReference>
<dbReference type="Proteomes" id="UP000198575">
    <property type="component" value="Unassembled WGS sequence"/>
</dbReference>